<dbReference type="AlphaFoldDB" id="A0A6P5GSB0"/>
<dbReference type="GeneID" id="109724097"/>
<dbReference type="Proteomes" id="UP000515123">
    <property type="component" value="Linkage group 18"/>
</dbReference>
<feature type="compositionally biased region" description="Basic and acidic residues" evidence="1">
    <location>
        <begin position="583"/>
        <end position="592"/>
    </location>
</feature>
<feature type="compositionally biased region" description="Low complexity" evidence="1">
    <location>
        <begin position="302"/>
        <end position="328"/>
    </location>
</feature>
<accession>A0A6P5GSB0</accession>
<proteinExistence type="predicted"/>
<feature type="compositionally biased region" description="Polar residues" evidence="1">
    <location>
        <begin position="555"/>
        <end position="565"/>
    </location>
</feature>
<dbReference type="OrthoDB" id="1687502at2759"/>
<feature type="compositionally biased region" description="Polar residues" evidence="1">
    <location>
        <begin position="1054"/>
        <end position="1064"/>
    </location>
</feature>
<feature type="region of interest" description="Disordered" evidence="1">
    <location>
        <begin position="447"/>
        <end position="520"/>
    </location>
</feature>
<feature type="region of interest" description="Disordered" evidence="1">
    <location>
        <begin position="1023"/>
        <end position="1080"/>
    </location>
</feature>
<organism evidence="2 3">
    <name type="scientific">Ananas comosus</name>
    <name type="common">Pineapple</name>
    <name type="synonym">Ananas ananas</name>
    <dbReference type="NCBI Taxonomy" id="4615"/>
    <lineage>
        <taxon>Eukaryota</taxon>
        <taxon>Viridiplantae</taxon>
        <taxon>Streptophyta</taxon>
        <taxon>Embryophyta</taxon>
        <taxon>Tracheophyta</taxon>
        <taxon>Spermatophyta</taxon>
        <taxon>Magnoliopsida</taxon>
        <taxon>Liliopsida</taxon>
        <taxon>Poales</taxon>
        <taxon>Bromeliaceae</taxon>
        <taxon>Bromelioideae</taxon>
        <taxon>Ananas</taxon>
    </lineage>
</organism>
<evidence type="ECO:0000313" key="3">
    <source>
        <dbReference type="RefSeq" id="XP_020108360.1"/>
    </source>
</evidence>
<evidence type="ECO:0000256" key="1">
    <source>
        <dbReference type="SAM" id="MobiDB-lite"/>
    </source>
</evidence>
<dbReference type="RefSeq" id="XP_020108360.1">
    <property type="nucleotide sequence ID" value="XM_020252771.1"/>
</dbReference>
<dbReference type="PANTHER" id="PTHR31008">
    <property type="entry name" value="COP1-INTERACTING PROTEIN-RELATED"/>
    <property type="match status" value="1"/>
</dbReference>
<gene>
    <name evidence="3" type="primary">LOC109724097</name>
</gene>
<feature type="compositionally biased region" description="Basic residues" evidence="1">
    <location>
        <begin position="724"/>
        <end position="733"/>
    </location>
</feature>
<sequence length="1100" mass="119631">MARNIDVNAELDYAVFHVSSNQNRYESAVHIKGRKENLVSGALDQLALHLPEAKGFYSNSSSGTFKLQLRESVKGSSWFTKSTLSRFLHIVNSPEVLKSAGAMLSEWSQLEETRKFHLALYSKDLSNRFGSGLTGDFLQDIGLVQQVNVEAVSSDPTKNELLRALELRVTALKEEMPVLLSEAACSDLSTKEISDLCAFAQHFGAVDLRNVLFKCLFLISDNQPSECSLESSPVSRNFDDKCGNASESFQSKPRVETQIPVSNSVSPAKLAQVERLSSAESEESSSESSDKDQTAVERSRPLIRSASPRRSASPMRRIQIGRSGSRRSTALTIKSLNYFPARDKNLGNRDADESKSGDEEPDNSSKKPETTVRISVKDAISLFESKQKDNKSDIKIRRASGDVGVSANKSVLRRWSAGMGDSFTNRTEENDSCTDSQNTSINLVSEKEENKSVEVRIESDPSPGNLIPPEVVKSHDDANNCDTSSELERVAFPPMSVSTGPVKSQPEQISDRATASAEWNRQKEAELNQILMKLMESKPGKYMGTDTNAVGLEPSNEQTEGFNSQNKEKRDEKLRSVNVRKGALKETVEQGKTKIVSKAGGIAEKRTSQIHPQKLRRNSSPPVLPKEVSKTPASRKASPKLSPSPAKRNLGSSGPSPKANNVQITKSTLGVTPTNTPSSRRRAQPTPPATQPSPRTERPQAKNKKATLNDVKPAVKAQEGKPKAVTKTKRSVKTKSSPALGDETGSTPKPSFYSKVTKKSSVVPLEPKPLLKKSTGTSPGIGGPVLAKSKAPQPDDSFDDSGKESESLIHAEDKESAPVTPEPTAQVPEVDLAQSENNVEDELEISPGNDKNTEQTENPDHSLTAPDTGSSTPEELPIAESQPNEEDLGISSAAWVEVEHQEVPTVCENGITVNTVSPEIEPISSLSPRIRHSLSQMLQAELSEPDTLEWGNAQNPPALVYQKDSPKGFKRLLKFARKSKGEPTVSGWASPSVFSEGEDNLEECKGANKKNLDFLSRKVGNQAKGFGQQKTMLGLSESFDGGNSTKKAIDSRRASAQANSSGSQKLHEGHTSRTATSTKGRSFFSLSTFRSSKSNETKHR</sequence>
<feature type="compositionally biased region" description="Polar residues" evidence="1">
    <location>
        <begin position="650"/>
        <end position="675"/>
    </location>
</feature>
<feature type="compositionally biased region" description="Basic and acidic residues" evidence="1">
    <location>
        <begin position="447"/>
        <end position="459"/>
    </location>
</feature>
<feature type="compositionally biased region" description="Basic and acidic residues" evidence="1">
    <location>
        <begin position="341"/>
        <end position="370"/>
    </location>
</feature>
<dbReference type="PANTHER" id="PTHR31008:SF5">
    <property type="entry name" value="EXPRESSED PROTEIN"/>
    <property type="match status" value="1"/>
</dbReference>
<reference evidence="3" key="2">
    <citation type="submission" date="2025-08" db="UniProtKB">
        <authorList>
            <consortium name="RefSeq"/>
        </authorList>
    </citation>
    <scope>IDENTIFICATION</scope>
    <source>
        <tissue evidence="3">Leaf</tissue>
    </source>
</reference>
<feature type="region of interest" description="Disordered" evidence="1">
    <location>
        <begin position="539"/>
        <end position="891"/>
    </location>
</feature>
<evidence type="ECO:0000313" key="2">
    <source>
        <dbReference type="Proteomes" id="UP000515123"/>
    </source>
</evidence>
<name>A0A6P5GSB0_ANACO</name>
<reference evidence="2" key="1">
    <citation type="journal article" date="2015" name="Nat. Genet.">
        <title>The pineapple genome and the evolution of CAM photosynthesis.</title>
        <authorList>
            <person name="Ming R."/>
            <person name="VanBuren R."/>
            <person name="Wai C.M."/>
            <person name="Tang H."/>
            <person name="Schatz M.C."/>
            <person name="Bowers J.E."/>
            <person name="Lyons E."/>
            <person name="Wang M.L."/>
            <person name="Chen J."/>
            <person name="Biggers E."/>
            <person name="Zhang J."/>
            <person name="Huang L."/>
            <person name="Zhang L."/>
            <person name="Miao W."/>
            <person name="Zhang J."/>
            <person name="Ye Z."/>
            <person name="Miao C."/>
            <person name="Lin Z."/>
            <person name="Wang H."/>
            <person name="Zhou H."/>
            <person name="Yim W.C."/>
            <person name="Priest H.D."/>
            <person name="Zheng C."/>
            <person name="Woodhouse M."/>
            <person name="Edger P.P."/>
            <person name="Guyot R."/>
            <person name="Guo H.B."/>
            <person name="Guo H."/>
            <person name="Zheng G."/>
            <person name="Singh R."/>
            <person name="Sharma A."/>
            <person name="Min X."/>
            <person name="Zheng Y."/>
            <person name="Lee H."/>
            <person name="Gurtowski J."/>
            <person name="Sedlazeck F.J."/>
            <person name="Harkess A."/>
            <person name="McKain M.R."/>
            <person name="Liao Z."/>
            <person name="Fang J."/>
            <person name="Liu J."/>
            <person name="Zhang X."/>
            <person name="Zhang Q."/>
            <person name="Hu W."/>
            <person name="Qin Y."/>
            <person name="Wang K."/>
            <person name="Chen L.Y."/>
            <person name="Shirley N."/>
            <person name="Lin Y.R."/>
            <person name="Liu L.Y."/>
            <person name="Hernandez A.G."/>
            <person name="Wright C.L."/>
            <person name="Bulone V."/>
            <person name="Tuskan G.A."/>
            <person name="Heath K."/>
            <person name="Zee F."/>
            <person name="Moore P.H."/>
            <person name="Sunkar R."/>
            <person name="Leebens-Mack J.H."/>
            <person name="Mockler T."/>
            <person name="Bennetzen J.L."/>
            <person name="Freeling M."/>
            <person name="Sankoff D."/>
            <person name="Paterson A.H."/>
            <person name="Zhu X."/>
            <person name="Yang X."/>
            <person name="Smith J.A."/>
            <person name="Cushman J.C."/>
            <person name="Paull R.E."/>
            <person name="Yu Q."/>
        </authorList>
    </citation>
    <scope>NUCLEOTIDE SEQUENCE [LARGE SCALE GENOMIC DNA]</scope>
    <source>
        <strain evidence="2">cv. F153</strain>
    </source>
</reference>
<feature type="compositionally biased region" description="Basic and acidic residues" evidence="1">
    <location>
        <begin position="288"/>
        <end position="300"/>
    </location>
</feature>
<feature type="compositionally biased region" description="Basic and acidic residues" evidence="1">
    <location>
        <begin position="851"/>
        <end position="860"/>
    </location>
</feature>
<feature type="region of interest" description="Disordered" evidence="1">
    <location>
        <begin position="245"/>
        <end position="373"/>
    </location>
</feature>
<feature type="compositionally biased region" description="Basic and acidic residues" evidence="1">
    <location>
        <begin position="566"/>
        <end position="575"/>
    </location>
</feature>
<feature type="compositionally biased region" description="Basic and acidic residues" evidence="1">
    <location>
        <begin position="800"/>
        <end position="816"/>
    </location>
</feature>
<keyword evidence="2" id="KW-1185">Reference proteome</keyword>
<protein>
    <submittedName>
        <fullName evidence="3">Serine/arginine repetitive matrix protein 1-like</fullName>
    </submittedName>
</protein>
<feature type="compositionally biased region" description="Polar residues" evidence="1">
    <location>
        <begin position="496"/>
        <end position="519"/>
    </location>
</feature>